<dbReference type="EMBL" id="BTRK01000003">
    <property type="protein sequence ID" value="GMR40095.1"/>
    <property type="molecule type" value="Genomic_DNA"/>
</dbReference>
<sequence length="85" mass="9869">GALCAVSTPLNVSCDLIHALERQFETMFSDEEIAVIHEFSANYDQDNPQKWIYKIAKKVLEALKMRSPSLRKKIEQFEEYYQSAL</sequence>
<evidence type="ECO:0000313" key="2">
    <source>
        <dbReference type="Proteomes" id="UP001328107"/>
    </source>
</evidence>
<evidence type="ECO:0000313" key="1">
    <source>
        <dbReference type="EMBL" id="GMR40095.1"/>
    </source>
</evidence>
<gene>
    <name evidence="1" type="ORF">PMAYCL1PPCAC_10290</name>
</gene>
<dbReference type="Proteomes" id="UP001328107">
    <property type="component" value="Unassembled WGS sequence"/>
</dbReference>
<organism evidence="1 2">
    <name type="scientific">Pristionchus mayeri</name>
    <dbReference type="NCBI Taxonomy" id="1317129"/>
    <lineage>
        <taxon>Eukaryota</taxon>
        <taxon>Metazoa</taxon>
        <taxon>Ecdysozoa</taxon>
        <taxon>Nematoda</taxon>
        <taxon>Chromadorea</taxon>
        <taxon>Rhabditida</taxon>
        <taxon>Rhabditina</taxon>
        <taxon>Diplogasteromorpha</taxon>
        <taxon>Diplogasteroidea</taxon>
        <taxon>Neodiplogasteridae</taxon>
        <taxon>Pristionchus</taxon>
    </lineage>
</organism>
<proteinExistence type="predicted"/>
<name>A0AAN4ZN75_9BILA</name>
<protein>
    <submittedName>
        <fullName evidence="1">Uncharacterized protein</fullName>
    </submittedName>
</protein>
<feature type="non-terminal residue" evidence="1">
    <location>
        <position position="85"/>
    </location>
</feature>
<dbReference type="AlphaFoldDB" id="A0AAN4ZN75"/>
<comment type="caution">
    <text evidence="1">The sequence shown here is derived from an EMBL/GenBank/DDBJ whole genome shotgun (WGS) entry which is preliminary data.</text>
</comment>
<accession>A0AAN4ZN75</accession>
<reference evidence="2" key="1">
    <citation type="submission" date="2022-10" db="EMBL/GenBank/DDBJ databases">
        <title>Genome assembly of Pristionchus species.</title>
        <authorList>
            <person name="Yoshida K."/>
            <person name="Sommer R.J."/>
        </authorList>
    </citation>
    <scope>NUCLEOTIDE SEQUENCE [LARGE SCALE GENOMIC DNA]</scope>
    <source>
        <strain evidence="2">RS5460</strain>
    </source>
</reference>
<dbReference type="Gene3D" id="1.20.120.1100">
    <property type="match status" value="1"/>
</dbReference>
<feature type="non-terminal residue" evidence="1">
    <location>
        <position position="1"/>
    </location>
</feature>
<keyword evidence="2" id="KW-1185">Reference proteome</keyword>